<gene>
    <name evidence="2" type="ORF">BXY75_0768</name>
</gene>
<accession>A0A3L9Z0F6</accession>
<dbReference type="RefSeq" id="WP_121906345.1">
    <property type="nucleotide sequence ID" value="NZ_REFC01000011.1"/>
</dbReference>
<dbReference type="EMBL" id="REFC01000011">
    <property type="protein sequence ID" value="RMA66346.1"/>
    <property type="molecule type" value="Genomic_DNA"/>
</dbReference>
<dbReference type="Proteomes" id="UP000271339">
    <property type="component" value="Unassembled WGS sequence"/>
</dbReference>
<keyword evidence="3" id="KW-1185">Reference proteome</keyword>
<dbReference type="PROSITE" id="PS51257">
    <property type="entry name" value="PROKAR_LIPOPROTEIN"/>
    <property type="match status" value="1"/>
</dbReference>
<protein>
    <submittedName>
        <fullName evidence="2">Uncharacterized protein DUF4296</fullName>
    </submittedName>
</protein>
<sequence>MKYFLTLVVILFFIGCQDVKRPERPENLIPENEMVDILTEVYLINAARSTDNRVLLKSKIMPDSFIYKKFRIDSLQFAESNAFYTSELNTYNGLFMKVQERVELLKIRVDSIAEIIKKREEEERRIKDSIDGVETDTTQIKQKDTIQVLSGLGEPIQN</sequence>
<feature type="domain" description="DUF4296" evidence="1">
    <location>
        <begin position="25"/>
        <end position="103"/>
    </location>
</feature>
<evidence type="ECO:0000313" key="2">
    <source>
        <dbReference type="EMBL" id="RMA66346.1"/>
    </source>
</evidence>
<name>A0A3L9Z0F6_9FLAO</name>
<comment type="caution">
    <text evidence="2">The sequence shown here is derived from an EMBL/GenBank/DDBJ whole genome shotgun (WGS) entry which is preliminary data.</text>
</comment>
<evidence type="ECO:0000313" key="3">
    <source>
        <dbReference type="Proteomes" id="UP000271339"/>
    </source>
</evidence>
<dbReference type="InterPro" id="IPR025381">
    <property type="entry name" value="DUF4296"/>
</dbReference>
<organism evidence="2 3">
    <name type="scientific">Ulvibacter antarcticus</name>
    <dbReference type="NCBI Taxonomy" id="442714"/>
    <lineage>
        <taxon>Bacteria</taxon>
        <taxon>Pseudomonadati</taxon>
        <taxon>Bacteroidota</taxon>
        <taxon>Flavobacteriia</taxon>
        <taxon>Flavobacteriales</taxon>
        <taxon>Flavobacteriaceae</taxon>
        <taxon>Ulvibacter</taxon>
    </lineage>
</organism>
<proteinExistence type="predicted"/>
<dbReference type="Pfam" id="PF14129">
    <property type="entry name" value="DUF4296"/>
    <property type="match status" value="1"/>
</dbReference>
<dbReference type="AlphaFoldDB" id="A0A3L9Z0F6"/>
<evidence type="ECO:0000259" key="1">
    <source>
        <dbReference type="Pfam" id="PF14129"/>
    </source>
</evidence>
<reference evidence="2 3" key="1">
    <citation type="submission" date="2018-10" db="EMBL/GenBank/DDBJ databases">
        <title>Genomic Encyclopedia of Archaeal and Bacterial Type Strains, Phase II (KMG-II): from individual species to whole genera.</title>
        <authorList>
            <person name="Goeker M."/>
        </authorList>
    </citation>
    <scope>NUCLEOTIDE SEQUENCE [LARGE SCALE GENOMIC DNA]</scope>
    <source>
        <strain evidence="2 3">DSM 23424</strain>
    </source>
</reference>
<dbReference type="OrthoDB" id="1525222at2"/>